<sequence length="588" mass="67243">MSFLDEDRSWNLFCNTVFGEEGRCPLELEVIGKKIAKNCKGLPLSIVVIGGLLGKSNQTRGHWQYIADNLNSIVNVEDSERCLKTLRLSYNQLPVHLKPCFLYMGIFPEDYKICVSTLIRLWVAEGFLKPISGKCLEVAANEYLKDLIDRNLILAHKLEYDGNIKYCIIHDLLRDLCIKEATKGKFFRVAETHSLLNTGESWHTQRRIGTPRAFHDAMQSASLARSLILYSLKGVVPALPFRFCRVFNLGVCGVIFDCVAYSLEDICQLVNLRHLDIEAKFPSSVFPSSVYHLWNLQTLVVRRMNLENIFVLFDIWRMSQLRHVDCTILLLPDPPTSSTHMDDDEFDFVVLKNLQTLKTVRNFKCGEEEAKRIPNIKKLKICYDDTKESATGAYCLNNLCRLRKLESLFCCFGFDDEPSLSELARSLVFPHSLKKLTLGGSYLQWEEMGTKIGSLPHLQVLKLLRNSFIGAEWETVEGQFQSLKYLRIHDCKDLEYWRTENTHFPCLEHLVLRDLSNFKEIPSEIGDTPTLKSIELKYCSDSAIVSAKEIVNEQEGLGNEGLQVRVVVYKKNEAVLSLASHNFIIGHR</sequence>
<comment type="similarity">
    <text evidence="1">Belongs to the disease resistance NB-LRR family.</text>
</comment>
<name>A0A830DBY2_9LAMI</name>
<evidence type="ECO:0000313" key="10">
    <source>
        <dbReference type="Proteomes" id="UP000653305"/>
    </source>
</evidence>
<dbReference type="PANTHER" id="PTHR15140:SF33">
    <property type="entry name" value="LATE BLIGHT RESISTANCE PROTEIN HOMOLOG R1A-3 ISOFORM X1"/>
    <property type="match status" value="1"/>
</dbReference>
<dbReference type="Gene3D" id="1.10.10.10">
    <property type="entry name" value="Winged helix-like DNA-binding domain superfamily/Winged helix DNA-binding domain"/>
    <property type="match status" value="1"/>
</dbReference>
<gene>
    <name evidence="9" type="ORF">PHJA_002525000</name>
</gene>
<dbReference type="PANTHER" id="PTHR15140">
    <property type="entry name" value="TUBULIN-SPECIFIC CHAPERONE E"/>
    <property type="match status" value="1"/>
</dbReference>
<dbReference type="InterPro" id="IPR027417">
    <property type="entry name" value="P-loop_NTPase"/>
</dbReference>
<feature type="domain" description="Disease resistance protein winged helix" evidence="7">
    <location>
        <begin position="106"/>
        <end position="177"/>
    </location>
</feature>
<dbReference type="Pfam" id="PF23559">
    <property type="entry name" value="WHD_DRP"/>
    <property type="match status" value="1"/>
</dbReference>
<comment type="caution">
    <text evidence="9">The sequence shown here is derived from an EMBL/GenBank/DDBJ whole genome shotgun (WGS) entry which is preliminary data.</text>
</comment>
<dbReference type="Gene3D" id="1.10.8.430">
    <property type="entry name" value="Helical domain of apoptotic protease-activating factors"/>
    <property type="match status" value="1"/>
</dbReference>
<dbReference type="EMBL" id="BMAC01000873">
    <property type="protein sequence ID" value="GFQ03812.1"/>
    <property type="molecule type" value="Genomic_DNA"/>
</dbReference>
<evidence type="ECO:0000256" key="2">
    <source>
        <dbReference type="ARBA" id="ARBA00022614"/>
    </source>
</evidence>
<dbReference type="AlphaFoldDB" id="A0A830DBY2"/>
<evidence type="ECO:0000259" key="8">
    <source>
        <dbReference type="Pfam" id="PF23598"/>
    </source>
</evidence>
<dbReference type="Gene3D" id="3.80.10.10">
    <property type="entry name" value="Ribonuclease Inhibitor"/>
    <property type="match status" value="1"/>
</dbReference>
<feature type="domain" description="Disease resistance R13L4/SHOC-2-like LRR" evidence="8">
    <location>
        <begin position="225"/>
        <end position="538"/>
    </location>
</feature>
<dbReference type="InterPro" id="IPR058922">
    <property type="entry name" value="WHD_DRP"/>
</dbReference>
<proteinExistence type="inferred from homology"/>
<evidence type="ECO:0000256" key="1">
    <source>
        <dbReference type="ARBA" id="ARBA00008894"/>
    </source>
</evidence>
<evidence type="ECO:0000256" key="3">
    <source>
        <dbReference type="ARBA" id="ARBA00022737"/>
    </source>
</evidence>
<dbReference type="Pfam" id="PF23598">
    <property type="entry name" value="LRR_14"/>
    <property type="match status" value="1"/>
</dbReference>
<evidence type="ECO:0000259" key="7">
    <source>
        <dbReference type="Pfam" id="PF23559"/>
    </source>
</evidence>
<evidence type="ECO:0000313" key="9">
    <source>
        <dbReference type="EMBL" id="GFQ03812.1"/>
    </source>
</evidence>
<protein>
    <submittedName>
        <fullName evidence="9">Putative late blight resistance protein homolog r1b-16</fullName>
    </submittedName>
</protein>
<dbReference type="SUPFAM" id="SSF52540">
    <property type="entry name" value="P-loop containing nucleoside triphosphate hydrolases"/>
    <property type="match status" value="1"/>
</dbReference>
<reference evidence="9" key="1">
    <citation type="submission" date="2020-07" db="EMBL/GenBank/DDBJ databases">
        <title>Ethylene signaling mediates host invasion by parasitic plants.</title>
        <authorList>
            <person name="Yoshida S."/>
        </authorList>
    </citation>
    <scope>NUCLEOTIDE SEQUENCE</scope>
    <source>
        <strain evidence="9">Okayama</strain>
    </source>
</reference>
<keyword evidence="5" id="KW-0611">Plant defense</keyword>
<evidence type="ECO:0000256" key="6">
    <source>
        <dbReference type="ARBA" id="ARBA00022840"/>
    </source>
</evidence>
<keyword evidence="4" id="KW-0547">Nucleotide-binding</keyword>
<keyword evidence="2" id="KW-0433">Leucine-rich repeat</keyword>
<keyword evidence="3" id="KW-0677">Repeat</keyword>
<dbReference type="GO" id="GO:0005524">
    <property type="term" value="F:ATP binding"/>
    <property type="evidence" value="ECO:0007669"/>
    <property type="project" value="UniProtKB-KW"/>
</dbReference>
<dbReference type="Proteomes" id="UP000653305">
    <property type="component" value="Unassembled WGS sequence"/>
</dbReference>
<dbReference type="InterPro" id="IPR036388">
    <property type="entry name" value="WH-like_DNA-bd_sf"/>
</dbReference>
<dbReference type="OrthoDB" id="913302at2759"/>
<dbReference type="InterPro" id="IPR032675">
    <property type="entry name" value="LRR_dom_sf"/>
</dbReference>
<organism evidence="9 10">
    <name type="scientific">Phtheirospermum japonicum</name>
    <dbReference type="NCBI Taxonomy" id="374723"/>
    <lineage>
        <taxon>Eukaryota</taxon>
        <taxon>Viridiplantae</taxon>
        <taxon>Streptophyta</taxon>
        <taxon>Embryophyta</taxon>
        <taxon>Tracheophyta</taxon>
        <taxon>Spermatophyta</taxon>
        <taxon>Magnoliopsida</taxon>
        <taxon>eudicotyledons</taxon>
        <taxon>Gunneridae</taxon>
        <taxon>Pentapetalae</taxon>
        <taxon>asterids</taxon>
        <taxon>lamiids</taxon>
        <taxon>Lamiales</taxon>
        <taxon>Orobanchaceae</taxon>
        <taxon>Orobanchaceae incertae sedis</taxon>
        <taxon>Phtheirospermum</taxon>
    </lineage>
</organism>
<dbReference type="GO" id="GO:0006952">
    <property type="term" value="P:defense response"/>
    <property type="evidence" value="ECO:0007669"/>
    <property type="project" value="UniProtKB-KW"/>
</dbReference>
<evidence type="ECO:0000256" key="4">
    <source>
        <dbReference type="ARBA" id="ARBA00022741"/>
    </source>
</evidence>
<dbReference type="GO" id="GO:0043531">
    <property type="term" value="F:ADP binding"/>
    <property type="evidence" value="ECO:0007669"/>
    <property type="project" value="InterPro"/>
</dbReference>
<accession>A0A830DBY2</accession>
<dbReference type="InterPro" id="IPR042197">
    <property type="entry name" value="Apaf_helical"/>
</dbReference>
<keyword evidence="6" id="KW-0067">ATP-binding</keyword>
<dbReference type="FunFam" id="1.10.10.10:FF:000322">
    <property type="entry name" value="Probable disease resistance protein At1g63360"/>
    <property type="match status" value="1"/>
</dbReference>
<keyword evidence="10" id="KW-1185">Reference proteome</keyword>
<dbReference type="SUPFAM" id="SSF52058">
    <property type="entry name" value="L domain-like"/>
    <property type="match status" value="1"/>
</dbReference>
<evidence type="ECO:0000256" key="5">
    <source>
        <dbReference type="ARBA" id="ARBA00022821"/>
    </source>
</evidence>
<dbReference type="InterPro" id="IPR055414">
    <property type="entry name" value="LRR_R13L4/SHOC2-like"/>
</dbReference>